<evidence type="ECO:0000313" key="12">
    <source>
        <dbReference type="EMBL" id="STV41506.1"/>
    </source>
</evidence>
<protein>
    <submittedName>
        <fullName evidence="12">Yersiniabactin/pesticin outer membrane receptor (IRPC)</fullName>
    </submittedName>
</protein>
<keyword evidence="7" id="KW-0406">Ion transport</keyword>
<evidence type="ECO:0000256" key="2">
    <source>
        <dbReference type="ARBA" id="ARBA00022448"/>
    </source>
</evidence>
<dbReference type="GO" id="GO:0009279">
    <property type="term" value="C:cell outer membrane"/>
    <property type="evidence" value="ECO:0007669"/>
    <property type="project" value="UniProtKB-SubCell"/>
</dbReference>
<keyword evidence="9" id="KW-0472">Membrane</keyword>
<keyword evidence="6" id="KW-0408">Iron</keyword>
<dbReference type="InterPro" id="IPR039426">
    <property type="entry name" value="TonB-dep_rcpt-like"/>
</dbReference>
<name>A0A378BHX5_KLEPO</name>
<dbReference type="EMBL" id="UGLZ01000005">
    <property type="protein sequence ID" value="STV41506.1"/>
    <property type="molecule type" value="Genomic_DNA"/>
</dbReference>
<gene>
    <name evidence="12" type="ORF">NCTC5050_05107</name>
</gene>
<evidence type="ECO:0000256" key="8">
    <source>
        <dbReference type="ARBA" id="ARBA00023077"/>
    </source>
</evidence>
<keyword evidence="8" id="KW-0798">TonB box</keyword>
<feature type="domain" description="TonB-dependent receptor-like beta-barrel" evidence="11">
    <location>
        <begin position="27"/>
        <end position="120"/>
    </location>
</feature>
<evidence type="ECO:0000313" key="13">
    <source>
        <dbReference type="Proteomes" id="UP000255382"/>
    </source>
</evidence>
<keyword evidence="10" id="KW-0998">Cell outer membrane</keyword>
<keyword evidence="13" id="KW-1185">Reference proteome</keyword>
<evidence type="ECO:0000256" key="3">
    <source>
        <dbReference type="ARBA" id="ARBA00022452"/>
    </source>
</evidence>
<sequence>MHPSSAASRPLCAGGLVVWRVSCGGRPHSASTAETLAAYSDLTWHLTDRFDIGGGVRFSHDKSSTQYHGSMLGNPFGDQGKSNDDQVLGQLSAGYMLTDDWRVYTRVAQGYKPSGYNIVPTAGLDAKPFRRREIHQL</sequence>
<keyword evidence="3" id="KW-1134">Transmembrane beta strand</keyword>
<evidence type="ECO:0000256" key="1">
    <source>
        <dbReference type="ARBA" id="ARBA00004571"/>
    </source>
</evidence>
<keyword evidence="12" id="KW-0675">Receptor</keyword>
<keyword evidence="4" id="KW-0410">Iron transport</keyword>
<organism evidence="12 13">
    <name type="scientific">Klebsiella pneumoniae subsp. ozaenae</name>
    <dbReference type="NCBI Taxonomy" id="574"/>
    <lineage>
        <taxon>Bacteria</taxon>
        <taxon>Pseudomonadati</taxon>
        <taxon>Pseudomonadota</taxon>
        <taxon>Gammaproteobacteria</taxon>
        <taxon>Enterobacterales</taxon>
        <taxon>Enterobacteriaceae</taxon>
        <taxon>Klebsiella/Raoultella group</taxon>
        <taxon>Klebsiella</taxon>
        <taxon>Klebsiella pneumoniae complex</taxon>
    </lineage>
</organism>
<dbReference type="Proteomes" id="UP000255382">
    <property type="component" value="Unassembled WGS sequence"/>
</dbReference>
<reference evidence="12 13" key="1">
    <citation type="submission" date="2018-06" db="EMBL/GenBank/DDBJ databases">
        <authorList>
            <consortium name="Pathogen Informatics"/>
            <person name="Doyle S."/>
        </authorList>
    </citation>
    <scope>NUCLEOTIDE SEQUENCE [LARGE SCALE GENOMIC DNA]</scope>
    <source>
        <strain evidence="12 13">NCTC5050</strain>
    </source>
</reference>
<evidence type="ECO:0000256" key="6">
    <source>
        <dbReference type="ARBA" id="ARBA00023004"/>
    </source>
</evidence>
<dbReference type="InterPro" id="IPR000531">
    <property type="entry name" value="Beta-barrel_TonB"/>
</dbReference>
<proteinExistence type="predicted"/>
<dbReference type="PANTHER" id="PTHR32552">
    <property type="entry name" value="FERRICHROME IRON RECEPTOR-RELATED"/>
    <property type="match status" value="1"/>
</dbReference>
<evidence type="ECO:0000256" key="10">
    <source>
        <dbReference type="ARBA" id="ARBA00023237"/>
    </source>
</evidence>
<keyword evidence="2" id="KW-0813">Transport</keyword>
<dbReference type="Gene3D" id="2.40.170.20">
    <property type="entry name" value="TonB-dependent receptor, beta-barrel domain"/>
    <property type="match status" value="1"/>
</dbReference>
<evidence type="ECO:0000259" key="11">
    <source>
        <dbReference type="Pfam" id="PF00593"/>
    </source>
</evidence>
<dbReference type="Pfam" id="PF00593">
    <property type="entry name" value="TonB_dep_Rec_b-barrel"/>
    <property type="match status" value="1"/>
</dbReference>
<comment type="subcellular location">
    <subcellularLocation>
        <location evidence="1">Cell outer membrane</location>
        <topology evidence="1">Multi-pass membrane protein</topology>
    </subcellularLocation>
</comment>
<dbReference type="AlphaFoldDB" id="A0A378BHX5"/>
<evidence type="ECO:0000256" key="5">
    <source>
        <dbReference type="ARBA" id="ARBA00022692"/>
    </source>
</evidence>
<accession>A0A378BHX5</accession>
<evidence type="ECO:0000256" key="7">
    <source>
        <dbReference type="ARBA" id="ARBA00023065"/>
    </source>
</evidence>
<evidence type="ECO:0000256" key="9">
    <source>
        <dbReference type="ARBA" id="ARBA00023136"/>
    </source>
</evidence>
<dbReference type="PANTHER" id="PTHR32552:SF81">
    <property type="entry name" value="TONB-DEPENDENT OUTER MEMBRANE RECEPTOR"/>
    <property type="match status" value="1"/>
</dbReference>
<evidence type="ECO:0000256" key="4">
    <source>
        <dbReference type="ARBA" id="ARBA00022496"/>
    </source>
</evidence>
<keyword evidence="5" id="KW-0812">Transmembrane</keyword>
<dbReference type="SUPFAM" id="SSF56935">
    <property type="entry name" value="Porins"/>
    <property type="match status" value="1"/>
</dbReference>
<dbReference type="GO" id="GO:0006826">
    <property type="term" value="P:iron ion transport"/>
    <property type="evidence" value="ECO:0007669"/>
    <property type="project" value="UniProtKB-KW"/>
</dbReference>
<dbReference type="InterPro" id="IPR036942">
    <property type="entry name" value="Beta-barrel_TonB_sf"/>
</dbReference>